<dbReference type="PANTHER" id="PTHR13190:SF1">
    <property type="entry name" value="AUTOPHAGY-RELATED 2, ISOFORM A"/>
    <property type="match status" value="1"/>
</dbReference>
<dbReference type="Proteomes" id="UP000549394">
    <property type="component" value="Unassembled WGS sequence"/>
</dbReference>
<gene>
    <name evidence="13" type="ORF">DGYR_LOCUS2800</name>
</gene>
<evidence type="ECO:0000256" key="6">
    <source>
        <dbReference type="ARBA" id="ARBA00022824"/>
    </source>
</evidence>
<proteinExistence type="inferred from homology"/>
<dbReference type="GO" id="GO:0043495">
    <property type="term" value="F:protein-membrane adaptor activity"/>
    <property type="evidence" value="ECO:0007669"/>
    <property type="project" value="TreeGrafter"/>
</dbReference>
<keyword evidence="14" id="KW-1185">Reference proteome</keyword>
<dbReference type="GO" id="GO:0034045">
    <property type="term" value="C:phagophore assembly site membrane"/>
    <property type="evidence" value="ECO:0007669"/>
    <property type="project" value="UniProtKB-SubCell"/>
</dbReference>
<protein>
    <recommendedName>
        <fullName evidence="4">Autophagy-related protein 2</fullName>
    </recommendedName>
</protein>
<evidence type="ECO:0000256" key="4">
    <source>
        <dbReference type="ARBA" id="ARBA00018070"/>
    </source>
</evidence>
<dbReference type="GO" id="GO:0061908">
    <property type="term" value="C:phagophore"/>
    <property type="evidence" value="ECO:0007669"/>
    <property type="project" value="TreeGrafter"/>
</dbReference>
<evidence type="ECO:0000256" key="9">
    <source>
        <dbReference type="ARBA" id="ARBA00023136"/>
    </source>
</evidence>
<keyword evidence="8" id="KW-0445">Lipid transport</keyword>
<comment type="similarity">
    <text evidence="3">Belongs to the ATG2 family.</text>
</comment>
<dbReference type="OrthoDB" id="18982at2759"/>
<dbReference type="PANTHER" id="PTHR13190">
    <property type="entry name" value="AUTOPHAGY-RELATED 2, ISOFORM A"/>
    <property type="match status" value="1"/>
</dbReference>
<evidence type="ECO:0000256" key="1">
    <source>
        <dbReference type="ARBA" id="ARBA00004406"/>
    </source>
</evidence>
<feature type="region of interest" description="Disordered" evidence="12">
    <location>
        <begin position="1966"/>
        <end position="1985"/>
    </location>
</feature>
<dbReference type="InterPro" id="IPR026849">
    <property type="entry name" value="ATG2"/>
</dbReference>
<evidence type="ECO:0000256" key="5">
    <source>
        <dbReference type="ARBA" id="ARBA00022448"/>
    </source>
</evidence>
<sequence>MSWFSPFSENVKKRLCRYLLNRYLGDFIQEKLALNQLSVNLYKGTGEIRNVTLNVNNINESLDSYNIPIEFVDGYVGLISISVPWSAILKDSCVIEIKNLDIIVQPKQRKEDMNVHLDEMINSMTTSMQLAEDYMKQEPATSEQNAENAESFVGVDSLSQMMESVFTKVKVIFSDIFIRIEHLPKASKQGTAVEIHIKRFEFFDEQLESSVDEDPTNFRTMLTKISKKCILMGVSAYCEEFLDCNRTMSRSSYDESPIIQQPKLDSDNNLNKSSKPIQILECLGKQEIIFRLKQNQEISGPKVHSFKYLISISCYFSITFYSQIQIDYHVGSMHAYLSPKQVHLVLELINGLLAPGTCDNSNVFENRPMTTSEFEECAKNLERQVIDAKMRNHIAGAAGNGGVWRDADFSSMEFAEQPDSESIYFELDSNNMSSSMSSDRTTSTAATGYYNYSSNVPKRDRNKLRDEHFSSEITLSKIKLNLLTMVILHEDPPSEKGDQLDPEITSWQKLGTLAEKYFGRVRTLNWSCSNSNLKELRLEFARICIMDHLSLVMKPVTIDFSQTTDTTYNLAIDVTVGNGELVECLYERTDMLPTVRGVAMHVNPDTPDVLELINFKEASTKKACFKMKIQHAEKTEKVKNFSIPKTQIKIDMAPFTSEIDISLIDRIRYLLNMQTLSDKRSNFEEDIENNCTAVVEEVFAETSSDLQIDFELSCPSVELVLKFPIADLRPSQCPEKLPWWRKSLREDHFNIYLTDLSILSSMTSGTTESKIEIITREALVSFKDVNFLRIYGDEGFNYSKIILKFYSKQSNSLVESEEESEDSTPNSYKEEFCKFSQRDPSPFSTKRSLFENEEMIIPGNKKELSAFEYVAKSNTQMSIELDLSQVAIFFPSKDLFEEIYNRFINDLLMWQTTPIEIIDKQAFEDDKRDFSTTHQYQYNSIYPLSSRDNFFSMDNASSSDSEESLPTLDEHKSRTRKSCKQNNLCVTININKGNLIGFCDIENDTQHFGQFQISMEDATFFLTSAFGGDANLDFMFFSAHRANLSHNVLENNELEKSRVSIYTEASPELLNTIFLSETNILECSNLKINQCDGDLVDNQVVVAVKICLDPTRNVKDVLTSVGIKGSTLRHRVVTSENWWITQLMDFLSLKDIDIYGYVPPNVVSETHIHVWNCGIDYRPLSLPLRAFITLESFSFSSNIIAESYGTSMRFIIQDGALLLSDRCKEVSVNLQNNYTCVLDIGMLELIIRMHKNTTSKYPPFDLRISNNLIRLRTCADSFRALTDIIQYFAMEYDLDPDDTFSEMTQSNNTVVSKKSTPDISEEDMVELRDLMADAIKEEDSDNEKEIEARRLSCPLESETSIFSMEHDLTGNLETSHSGDDLARELMNASLDVGLMNEEMKAAEKKTSRQSVDHTETSDGFCTLKTREAKARDARDVINNVKVLSESPIEFVEDHFDTPDGQRDALDAPDDFPNPLSRFTIRDISIVWYLYGGRDFASEYIPASKWKTPQSYVCKKKYRNNQNSMNWQAAGGCRRKHDILMEFHLNKVRFRSESYPENKVQAARYILLVDEFEIRDRLEYSNFNKFLYLHTTQDRPKPSNGNMIAIKALFDRPDPNDPTQECSLKISLLPLRLNIDQDALFFLLSFFREVANNPTESKIEPYPKGTPPDKTPIMTVGGTPPGGPNESDLMIMFDEIEGTMQDDKASVLSDECSSKPIFFRSFLFSGPVIVKIDYQGKRIDMEQGPLAGVLVGLANLNNSEIRLKSLHYKAGLKGIEKIVEYACREWLQDIKKSQLPALIGGVGPLNAFIHIFKGVRDLFCLPVEQFQKDGRIIEGIRRGTYSFTTGTAMAALELTNRLIGVVQSAAEMTYDLVTPGPSVRYSKKRKRRRRTQPADVREGVANAYHVLTDGIKGTAKNIYGSAKREHEQKGVTGAVGAVLRELPPTAIQPFIFIPEATSNVLGGMRNQLLPDKKREEEEKWKEDKED</sequence>
<evidence type="ECO:0000256" key="2">
    <source>
        <dbReference type="ARBA" id="ARBA00004623"/>
    </source>
</evidence>
<dbReference type="GO" id="GO:0061709">
    <property type="term" value="P:reticulophagy"/>
    <property type="evidence" value="ECO:0007669"/>
    <property type="project" value="TreeGrafter"/>
</dbReference>
<dbReference type="GO" id="GO:0034727">
    <property type="term" value="P:piecemeal microautophagy of the nucleus"/>
    <property type="evidence" value="ECO:0007669"/>
    <property type="project" value="TreeGrafter"/>
</dbReference>
<evidence type="ECO:0000256" key="3">
    <source>
        <dbReference type="ARBA" id="ARBA00009714"/>
    </source>
</evidence>
<comment type="catalytic activity">
    <reaction evidence="11">
        <text>a 1,2-diacyl-sn-glycero-3-phosphoethanolamine(in) = a 1,2-diacyl-sn-glycero-3-phosphoethanolamine(out)</text>
        <dbReference type="Rhea" id="RHEA:38895"/>
        <dbReference type="ChEBI" id="CHEBI:64612"/>
    </reaction>
</comment>
<dbReference type="GO" id="GO:0000422">
    <property type="term" value="P:autophagy of mitochondrion"/>
    <property type="evidence" value="ECO:0007669"/>
    <property type="project" value="TreeGrafter"/>
</dbReference>
<evidence type="ECO:0000313" key="14">
    <source>
        <dbReference type="Proteomes" id="UP000549394"/>
    </source>
</evidence>
<dbReference type="GO" id="GO:0006869">
    <property type="term" value="P:lipid transport"/>
    <property type="evidence" value="ECO:0007669"/>
    <property type="project" value="UniProtKB-KW"/>
</dbReference>
<comment type="subcellular location">
    <subcellularLocation>
        <location evidence="1">Endoplasmic reticulum membrane</location>
        <topology evidence="1">Peripheral membrane protein</topology>
    </subcellularLocation>
    <subcellularLocation>
        <location evidence="2">Preautophagosomal structure membrane</location>
        <topology evidence="2">Peripheral membrane protein</topology>
    </subcellularLocation>
</comment>
<evidence type="ECO:0000256" key="11">
    <source>
        <dbReference type="ARBA" id="ARBA00024615"/>
    </source>
</evidence>
<dbReference type="GO" id="GO:0000045">
    <property type="term" value="P:autophagosome assembly"/>
    <property type="evidence" value="ECO:0007669"/>
    <property type="project" value="TreeGrafter"/>
</dbReference>
<dbReference type="EMBL" id="CAJFCJ010000004">
    <property type="protein sequence ID" value="CAD5113883.1"/>
    <property type="molecule type" value="Genomic_DNA"/>
</dbReference>
<comment type="caution">
    <text evidence="13">The sequence shown here is derived from an EMBL/GenBank/DDBJ whole genome shotgun (WGS) entry which is preliminary data.</text>
</comment>
<organism evidence="13 14">
    <name type="scientific">Dimorphilus gyrociliatus</name>
    <dbReference type="NCBI Taxonomy" id="2664684"/>
    <lineage>
        <taxon>Eukaryota</taxon>
        <taxon>Metazoa</taxon>
        <taxon>Spiralia</taxon>
        <taxon>Lophotrochozoa</taxon>
        <taxon>Annelida</taxon>
        <taxon>Polychaeta</taxon>
        <taxon>Polychaeta incertae sedis</taxon>
        <taxon>Dinophilidae</taxon>
        <taxon>Dimorphilus</taxon>
    </lineage>
</organism>
<dbReference type="GO" id="GO:0061723">
    <property type="term" value="P:glycophagy"/>
    <property type="evidence" value="ECO:0007669"/>
    <property type="project" value="TreeGrafter"/>
</dbReference>
<keyword evidence="7" id="KW-0072">Autophagy</keyword>
<evidence type="ECO:0000256" key="8">
    <source>
        <dbReference type="ARBA" id="ARBA00023055"/>
    </source>
</evidence>
<feature type="compositionally biased region" description="Basic and acidic residues" evidence="12">
    <location>
        <begin position="1969"/>
        <end position="1985"/>
    </location>
</feature>
<evidence type="ECO:0000256" key="12">
    <source>
        <dbReference type="SAM" id="MobiDB-lite"/>
    </source>
</evidence>
<dbReference type="GO" id="GO:0005789">
    <property type="term" value="C:endoplasmic reticulum membrane"/>
    <property type="evidence" value="ECO:0007669"/>
    <property type="project" value="UniProtKB-SubCell"/>
</dbReference>
<name>A0A7I8VES6_9ANNE</name>
<dbReference type="Pfam" id="PF13329">
    <property type="entry name" value="ATG2_CAD"/>
    <property type="match status" value="3"/>
</dbReference>
<keyword evidence="5" id="KW-0813">Transport</keyword>
<evidence type="ECO:0000313" key="13">
    <source>
        <dbReference type="EMBL" id="CAD5113883.1"/>
    </source>
</evidence>
<reference evidence="13 14" key="1">
    <citation type="submission" date="2020-08" db="EMBL/GenBank/DDBJ databases">
        <authorList>
            <person name="Hejnol A."/>
        </authorList>
    </citation>
    <scope>NUCLEOTIDE SEQUENCE [LARGE SCALE GENOMIC DNA]</scope>
</reference>
<keyword evidence="9" id="KW-0472">Membrane</keyword>
<keyword evidence="6" id="KW-0256">Endoplasmic reticulum</keyword>
<dbReference type="GO" id="GO:0032266">
    <property type="term" value="F:phosphatidylinositol-3-phosphate binding"/>
    <property type="evidence" value="ECO:0007669"/>
    <property type="project" value="TreeGrafter"/>
</dbReference>
<evidence type="ECO:0000256" key="7">
    <source>
        <dbReference type="ARBA" id="ARBA00023006"/>
    </source>
</evidence>
<comment type="catalytic activity">
    <reaction evidence="10">
        <text>a 1,2-diacyl-sn-glycero-3-phospho-L-serine(in) = a 1,2-diacyl-sn-glycero-3-phospho-L-serine(out)</text>
        <dbReference type="Rhea" id="RHEA:38663"/>
        <dbReference type="ChEBI" id="CHEBI:57262"/>
    </reaction>
</comment>
<evidence type="ECO:0000256" key="10">
    <source>
        <dbReference type="ARBA" id="ARBA00024479"/>
    </source>
</evidence>
<accession>A0A7I8VES6</accession>